<dbReference type="AGR" id="MGI:3039640"/>
<reference evidence="1" key="2">
    <citation type="journal article" date="2000" name="Genome Res.">
        <title>Normalization and subtraction of cap-trapper-selected cDNAs to prepare full-length cDNA libraries for rapid discovery of new genes.</title>
        <authorList>
            <person name="Carninci P."/>
            <person name="Shibata Y."/>
            <person name="Hayatsu N."/>
            <person name="Sugahara Y."/>
            <person name="Shibata K."/>
            <person name="Itoh M."/>
            <person name="Konno H."/>
            <person name="Okazaki Y."/>
            <person name="Muramatsu M."/>
            <person name="Hayashizaki Y."/>
        </authorList>
    </citation>
    <scope>NUCLEOTIDE SEQUENCE</scope>
    <source>
        <strain evidence="1">C57BL/6J</strain>
        <tissue evidence="1">Testis</tissue>
    </source>
</reference>
<accession>Q3V2M6</accession>
<sequence>MFGKGTSLGPPSPPCLRRAAALLQACALGSQATFSSGSPSPRGRR</sequence>
<dbReference type="AlphaFoldDB" id="Q3V2M6"/>
<reference evidence="1" key="3">
    <citation type="journal article" date="2000" name="Genome Res.">
        <title>RIKEN integrated sequence analysis (RISA) system--384-format sequencing pipeline with 384 multicapillary sequencer.</title>
        <authorList>
            <person name="Shibata K."/>
            <person name="Itoh M."/>
            <person name="Aizawa K."/>
            <person name="Nagaoka S."/>
            <person name="Sasaki N."/>
            <person name="Carninci P."/>
            <person name="Konno H."/>
            <person name="Akiyama J."/>
            <person name="Nishi K."/>
            <person name="Kitsunai T."/>
            <person name="Tashiro H."/>
            <person name="Itoh M."/>
            <person name="Sumi N."/>
            <person name="Ishii Y."/>
            <person name="Nakamura S."/>
            <person name="Hazama M."/>
            <person name="Nishine T."/>
            <person name="Harada A."/>
            <person name="Yamamoto R."/>
            <person name="Matsumoto H."/>
            <person name="Sakaguchi S."/>
            <person name="Ikegami T."/>
            <person name="Kashiwagi K."/>
            <person name="Fujiwake S."/>
            <person name="Inoue K."/>
            <person name="Togawa Y."/>
            <person name="Izawa M."/>
            <person name="Ohara E."/>
            <person name="Watahiki M."/>
            <person name="Yoneda Y."/>
            <person name="Ishikawa T."/>
            <person name="Ozawa K."/>
            <person name="Tanaka T."/>
            <person name="Matsuura S."/>
            <person name="Kawai J."/>
            <person name="Okazaki Y."/>
            <person name="Muramatsu M."/>
            <person name="Inoue Y."/>
            <person name="Kira A."/>
            <person name="Hayashizaki Y."/>
        </authorList>
    </citation>
    <scope>NUCLEOTIDE SEQUENCE</scope>
    <source>
        <strain evidence="1">C57BL/6J</strain>
        <tissue evidence="1">Testis</tissue>
    </source>
</reference>
<protein>
    <submittedName>
        <fullName evidence="1">Uncharacterized protein</fullName>
    </submittedName>
</protein>
<evidence type="ECO:0000313" key="1">
    <source>
        <dbReference type="EMBL" id="BAE20771.1"/>
    </source>
</evidence>
<reference evidence="1" key="5">
    <citation type="journal article" date="2002" name="Nature">
        <title>Analysis of the mouse transcriptome based on functional annotation of 60,770 full-length cDNAs.</title>
        <authorList>
            <consortium name="The FANTOM Consortium and the RIKEN Genome Exploration Research Group Phase I and II Team"/>
        </authorList>
    </citation>
    <scope>NUCLEOTIDE SEQUENCE</scope>
    <source>
        <strain evidence="1">C57BL/6J</strain>
        <tissue evidence="1">Testis</tissue>
    </source>
</reference>
<reference evidence="1" key="6">
    <citation type="submission" date="2004-03" db="EMBL/GenBank/DDBJ databases">
        <authorList>
            <person name="Arakawa T."/>
            <person name="Carninci P."/>
            <person name="Fukuda S."/>
            <person name="Hashizume W."/>
            <person name="Hayashida K."/>
            <person name="Hori F."/>
            <person name="Iida J."/>
            <person name="Imamura K."/>
            <person name="Imotani K."/>
            <person name="Itoh M."/>
            <person name="Kanagawa S."/>
            <person name="Kawai J."/>
            <person name="Kojima M."/>
            <person name="Konno H."/>
            <person name="Murata M."/>
            <person name="Nakamura M."/>
            <person name="Ninomiya N."/>
            <person name="Nishiyori H."/>
            <person name="Nomura K."/>
            <person name="Ohno M."/>
            <person name="Sakazume N."/>
            <person name="Sano H."/>
            <person name="Sasaki D."/>
            <person name="Shibata K."/>
            <person name="Shiraki T."/>
            <person name="Tagami M."/>
            <person name="Tagami Y."/>
            <person name="Waki K."/>
            <person name="Watahiki A."/>
            <person name="Muramatsu M."/>
            <person name="Hayashizaki Y."/>
        </authorList>
    </citation>
    <scope>NUCLEOTIDE SEQUENCE</scope>
    <source>
        <strain evidence="1">C57BL/6J</strain>
        <tissue evidence="1">Testis</tissue>
    </source>
</reference>
<reference evidence="1" key="4">
    <citation type="journal article" date="2001" name="Nature">
        <title>Functional annotation of a full-length mouse cDNA collection.</title>
        <authorList>
            <consortium name="The RIKEN Genome Exploration Research Group Phase II Team and the FANTOM Consortium"/>
        </authorList>
    </citation>
    <scope>NUCLEOTIDE SEQUENCE</scope>
    <source>
        <strain evidence="1">C57BL/6J</strain>
        <tissue evidence="1">Testis</tissue>
    </source>
</reference>
<dbReference type="EMBL" id="AK131708">
    <property type="protein sequence ID" value="BAE20771.1"/>
    <property type="molecule type" value="mRNA"/>
</dbReference>
<proteinExistence type="evidence at transcript level"/>
<dbReference type="MGI" id="MGI:3039640">
    <property type="gene designation" value="BC049688"/>
</dbReference>
<name>Q3V2M6_MOUSE</name>
<evidence type="ECO:0000313" key="2">
    <source>
        <dbReference type="MGI" id="MGI:3039640"/>
    </source>
</evidence>
<reference evidence="1" key="7">
    <citation type="journal article" date="2005" name="Science">
        <title>The Transcriptional Landscape of the Mammalian Genome.</title>
        <authorList>
            <consortium name="The FANTOM Consortium"/>
            <consortium name="Riken Genome Exploration Research Group and Genome Science Group (Genome Network Project Core Group)"/>
        </authorList>
    </citation>
    <scope>NUCLEOTIDE SEQUENCE</scope>
    <source>
        <strain evidence="1">C57BL/6J</strain>
        <tissue evidence="1">Testis</tissue>
    </source>
</reference>
<reference evidence="1" key="8">
    <citation type="journal article" date="2005" name="Science">
        <title>Antisense Transcription in the Mammalian Transcriptome.</title>
        <authorList>
            <consortium name="RIKEN Genome Exploration Research Group and Genome Science Group (Genome Network Project Core Group) and the FANTOM Consortium"/>
        </authorList>
    </citation>
    <scope>NUCLEOTIDE SEQUENCE</scope>
    <source>
        <strain evidence="1">C57BL/6J</strain>
        <tissue evidence="1">Testis</tissue>
    </source>
</reference>
<gene>
    <name evidence="2" type="primary">BC049688</name>
</gene>
<organism evidence="1">
    <name type="scientific">Mus musculus</name>
    <name type="common">Mouse</name>
    <dbReference type="NCBI Taxonomy" id="10090"/>
    <lineage>
        <taxon>Eukaryota</taxon>
        <taxon>Metazoa</taxon>
        <taxon>Chordata</taxon>
        <taxon>Craniata</taxon>
        <taxon>Vertebrata</taxon>
        <taxon>Euteleostomi</taxon>
        <taxon>Mammalia</taxon>
        <taxon>Eutheria</taxon>
        <taxon>Euarchontoglires</taxon>
        <taxon>Glires</taxon>
        <taxon>Rodentia</taxon>
        <taxon>Myomorpha</taxon>
        <taxon>Muroidea</taxon>
        <taxon>Muridae</taxon>
        <taxon>Murinae</taxon>
        <taxon>Mus</taxon>
        <taxon>Mus</taxon>
    </lineage>
</organism>
<reference evidence="1" key="1">
    <citation type="journal article" date="1999" name="Methods Enzymol.">
        <title>High-efficiency full-length cDNA cloning.</title>
        <authorList>
            <person name="Carninci P."/>
            <person name="Hayashizaki Y."/>
        </authorList>
    </citation>
    <scope>NUCLEOTIDE SEQUENCE</scope>
    <source>
        <strain evidence="1">C57BL/6J</strain>
        <tissue evidence="1">Testis</tissue>
    </source>
</reference>